<dbReference type="Proteomes" id="UP000697127">
    <property type="component" value="Unassembled WGS sequence"/>
</dbReference>
<evidence type="ECO:0000313" key="2">
    <source>
        <dbReference type="Proteomes" id="UP000697127"/>
    </source>
</evidence>
<accession>A0A9P6WQM1</accession>
<gene>
    <name evidence="1" type="ORF">C6P40_003986</name>
</gene>
<organism evidence="1 2">
    <name type="scientific">Pichia californica</name>
    <dbReference type="NCBI Taxonomy" id="460514"/>
    <lineage>
        <taxon>Eukaryota</taxon>
        <taxon>Fungi</taxon>
        <taxon>Dikarya</taxon>
        <taxon>Ascomycota</taxon>
        <taxon>Saccharomycotina</taxon>
        <taxon>Pichiomycetes</taxon>
        <taxon>Pichiales</taxon>
        <taxon>Pichiaceae</taxon>
        <taxon>Pichia</taxon>
    </lineage>
</organism>
<dbReference type="AlphaFoldDB" id="A0A9P6WQM1"/>
<proteinExistence type="predicted"/>
<sequence>MNSTIQTTFNNSSSFTERLFNEMDINFQNGHVVVKEYAAGIQVILTFTYEEWINYVIPKLSGLPFSDETLELEKKLKLFDFSPQSKQGSASVKSGGEICPLSDAATIWMENVDSFDIDLLFFCADTNLIASYGNCHVTWLTDHGYDFEINFHDFVCVDDIVENVDSYDLELLFEMKNVVKEIYVTETAMTVKPPMHLCTTQFCKTNFCSAVISYTFSKIITIFITIVIQNSKISLFTIVTILKAFYYMLTEQISIYYNIFKNICFYKRSSPDYCLGCQDKCKIELIECYPWNLNLNYTSIEKKNDEYNINSSEDLYDDVEMNNIIPYSYLEKLTTDNCMEIFDGKTIMLYDDLIVQPKKQKLIDSNLSLAEVIDIINKSVNAIHRCLVEVIFENKCYEIYNYLQDLGNVKDDSKNKNIKTPLTKASSPFNTSNRKWLPLL</sequence>
<dbReference type="EMBL" id="PUHW01000049">
    <property type="protein sequence ID" value="KAG0690038.1"/>
    <property type="molecule type" value="Genomic_DNA"/>
</dbReference>
<reference evidence="1" key="1">
    <citation type="submission" date="2020-11" db="EMBL/GenBank/DDBJ databases">
        <title>Kefir isolates.</title>
        <authorList>
            <person name="Marcisauskas S."/>
            <person name="Kim Y."/>
            <person name="Blasche S."/>
        </authorList>
    </citation>
    <scope>NUCLEOTIDE SEQUENCE</scope>
    <source>
        <strain evidence="1">Olga-1</strain>
    </source>
</reference>
<name>A0A9P6WQM1_9ASCO</name>
<evidence type="ECO:0000313" key="1">
    <source>
        <dbReference type="EMBL" id="KAG0690038.1"/>
    </source>
</evidence>
<comment type="caution">
    <text evidence="1">The sequence shown here is derived from an EMBL/GenBank/DDBJ whole genome shotgun (WGS) entry which is preliminary data.</text>
</comment>
<protein>
    <submittedName>
        <fullName evidence="1">Uncharacterized protein</fullName>
    </submittedName>
</protein>
<keyword evidence="2" id="KW-1185">Reference proteome</keyword>